<feature type="transmembrane region" description="Helical" evidence="6">
    <location>
        <begin position="181"/>
        <end position="201"/>
    </location>
</feature>
<reference evidence="7" key="1">
    <citation type="submission" date="2023-03" db="EMBL/GenBank/DDBJ databases">
        <title>Andean soil-derived lignocellulolytic bacterial consortium as a source of novel taxa and putative plastic-active enzymes.</title>
        <authorList>
            <person name="Diaz-Garcia L."/>
            <person name="Chuvochina M."/>
            <person name="Feuerriegel G."/>
            <person name="Bunk B."/>
            <person name="Sproer C."/>
            <person name="Streit W.R."/>
            <person name="Rodriguez L.M."/>
            <person name="Overmann J."/>
            <person name="Jimenez D.J."/>
        </authorList>
    </citation>
    <scope>NUCLEOTIDE SEQUENCE</scope>
    <source>
        <strain evidence="7">MAG 26</strain>
    </source>
</reference>
<comment type="subcellular location">
    <subcellularLocation>
        <location evidence="1">Cell membrane</location>
        <topology evidence="1">Multi-pass membrane protein</topology>
    </subcellularLocation>
</comment>
<dbReference type="AlphaFoldDB" id="A0AAJ5X8A2"/>
<feature type="transmembrane region" description="Helical" evidence="6">
    <location>
        <begin position="77"/>
        <end position="104"/>
    </location>
</feature>
<evidence type="ECO:0000256" key="6">
    <source>
        <dbReference type="SAM" id="Phobius"/>
    </source>
</evidence>
<keyword evidence="3 6" id="KW-0812">Transmembrane</keyword>
<evidence type="ECO:0000256" key="3">
    <source>
        <dbReference type="ARBA" id="ARBA00022692"/>
    </source>
</evidence>
<keyword evidence="4 6" id="KW-1133">Transmembrane helix</keyword>
<dbReference type="Proteomes" id="UP001218362">
    <property type="component" value="Chromosome"/>
</dbReference>
<dbReference type="PANTHER" id="PTHR42770:SF16">
    <property type="entry name" value="AMINO ACID PERMEASE"/>
    <property type="match status" value="1"/>
</dbReference>
<gene>
    <name evidence="7" type="ORF">P0Y56_06105</name>
</gene>
<evidence type="ECO:0000313" key="8">
    <source>
        <dbReference type="Proteomes" id="UP001218362"/>
    </source>
</evidence>
<proteinExistence type="predicted"/>
<name>A0AAJ5X8A2_9SPHN</name>
<dbReference type="Pfam" id="PF13520">
    <property type="entry name" value="AA_permease_2"/>
    <property type="match status" value="1"/>
</dbReference>
<dbReference type="GO" id="GO:0022857">
    <property type="term" value="F:transmembrane transporter activity"/>
    <property type="evidence" value="ECO:0007669"/>
    <property type="project" value="InterPro"/>
</dbReference>
<evidence type="ECO:0000256" key="1">
    <source>
        <dbReference type="ARBA" id="ARBA00004651"/>
    </source>
</evidence>
<feature type="transmembrane region" description="Helical" evidence="6">
    <location>
        <begin position="145"/>
        <end position="169"/>
    </location>
</feature>
<feature type="transmembrane region" description="Helical" evidence="6">
    <location>
        <begin position="119"/>
        <end position="138"/>
    </location>
</feature>
<dbReference type="PANTHER" id="PTHR42770">
    <property type="entry name" value="AMINO ACID TRANSPORTER-RELATED"/>
    <property type="match status" value="1"/>
</dbReference>
<evidence type="ECO:0000256" key="2">
    <source>
        <dbReference type="ARBA" id="ARBA00022475"/>
    </source>
</evidence>
<dbReference type="InterPro" id="IPR050367">
    <property type="entry name" value="APC_superfamily"/>
</dbReference>
<dbReference type="GO" id="GO:0005886">
    <property type="term" value="C:plasma membrane"/>
    <property type="evidence" value="ECO:0007669"/>
    <property type="project" value="UniProtKB-SubCell"/>
</dbReference>
<feature type="transmembrane region" description="Helical" evidence="6">
    <location>
        <begin position="421"/>
        <end position="444"/>
    </location>
</feature>
<dbReference type="EMBL" id="CP119316">
    <property type="protein sequence ID" value="WEK47864.1"/>
    <property type="molecule type" value="Genomic_DNA"/>
</dbReference>
<dbReference type="PIRSF" id="PIRSF006060">
    <property type="entry name" value="AA_transporter"/>
    <property type="match status" value="1"/>
</dbReference>
<dbReference type="Gene3D" id="1.20.1740.10">
    <property type="entry name" value="Amino acid/polyamine transporter I"/>
    <property type="match status" value="1"/>
</dbReference>
<feature type="transmembrane region" description="Helical" evidence="6">
    <location>
        <begin position="323"/>
        <end position="345"/>
    </location>
</feature>
<dbReference type="KEGG" id="acob:P0Y56_06105"/>
<keyword evidence="2" id="KW-1003">Cell membrane</keyword>
<accession>A0AAJ5X8A2</accession>
<keyword evidence="5 6" id="KW-0472">Membrane</keyword>
<feature type="transmembrane region" description="Helical" evidence="6">
    <location>
        <begin position="271"/>
        <end position="291"/>
    </location>
</feature>
<dbReference type="InterPro" id="IPR002293">
    <property type="entry name" value="AA/rel_permease1"/>
</dbReference>
<sequence>MRAHHITFFVVAAAAPLGYAVGSVPLALGRGGIGTAGMFLLVGLFLALFAVGYVAMSRHIANAGALFSYVAAGLGRPLGLGTAFVAVLAYALAATGSIGAFAVFGMQAMHSLTGVASPWYVWGLGGTAAMGCLGLLNVDLNVKLLGFVMTIEVAVLLILSAGIVAGGGAQGLSLDALRPTAIAGGQTGVILMLTFAAFSGFEATALFREEARDPERTVRHAAFLSIAVIALIQSFVTWAIVQAFGSRTAEIANAQPTELFFIAARTFVGEWLADAMIVLVVTSWFASILAFHNATARYLHVLGRDGAIPQIFARRSAKTGAPWIGSIAHTGFSLVAIVCCIAWGLEPYLDFFVVGSVPVSVSIPAMECLTAVAILAFFLRDRRGHSIWVVLAAPLLSALSLGAVLYFVLDNIPFYTAREGAVNWIMPSLNLVVLAAGVARALHLRRTRPALYRRIGNWGQDSAVTPS</sequence>
<protein>
    <submittedName>
        <fullName evidence="7">APC family permease</fullName>
    </submittedName>
</protein>
<evidence type="ECO:0000313" key="7">
    <source>
        <dbReference type="EMBL" id="WEK47864.1"/>
    </source>
</evidence>
<evidence type="ECO:0000256" key="5">
    <source>
        <dbReference type="ARBA" id="ARBA00023136"/>
    </source>
</evidence>
<feature type="transmembrane region" description="Helical" evidence="6">
    <location>
        <begin position="386"/>
        <end position="409"/>
    </location>
</feature>
<feature type="transmembrane region" description="Helical" evidence="6">
    <location>
        <begin position="221"/>
        <end position="241"/>
    </location>
</feature>
<evidence type="ECO:0000256" key="4">
    <source>
        <dbReference type="ARBA" id="ARBA00022989"/>
    </source>
</evidence>
<feature type="transmembrane region" description="Helical" evidence="6">
    <location>
        <begin position="351"/>
        <end position="379"/>
    </location>
</feature>
<feature type="transmembrane region" description="Helical" evidence="6">
    <location>
        <begin position="32"/>
        <end position="56"/>
    </location>
</feature>
<organism evidence="7 8">
    <name type="scientific">Candidatus Andeanibacterium colombiense</name>
    <dbReference type="NCBI Taxonomy" id="3121345"/>
    <lineage>
        <taxon>Bacteria</taxon>
        <taxon>Pseudomonadati</taxon>
        <taxon>Pseudomonadota</taxon>
        <taxon>Alphaproteobacteria</taxon>
        <taxon>Sphingomonadales</taxon>
        <taxon>Sphingomonadaceae</taxon>
        <taxon>Candidatus Andeanibacterium</taxon>
    </lineage>
</organism>